<feature type="transmembrane region" description="Helical" evidence="2">
    <location>
        <begin position="276"/>
        <end position="298"/>
    </location>
</feature>
<evidence type="ECO:0000256" key="1">
    <source>
        <dbReference type="SAM" id="MobiDB-lite"/>
    </source>
</evidence>
<dbReference type="EMBL" id="BONH01000009">
    <property type="protein sequence ID" value="GIF97658.1"/>
    <property type="molecule type" value="Genomic_DNA"/>
</dbReference>
<feature type="compositionally biased region" description="Low complexity" evidence="1">
    <location>
        <begin position="393"/>
        <end position="402"/>
    </location>
</feature>
<feature type="region of interest" description="Disordered" evidence="1">
    <location>
        <begin position="393"/>
        <end position="431"/>
    </location>
</feature>
<organism evidence="3 4">
    <name type="scientific">Catellatospora citrea</name>
    <dbReference type="NCBI Taxonomy" id="53366"/>
    <lineage>
        <taxon>Bacteria</taxon>
        <taxon>Bacillati</taxon>
        <taxon>Actinomycetota</taxon>
        <taxon>Actinomycetes</taxon>
        <taxon>Micromonosporales</taxon>
        <taxon>Micromonosporaceae</taxon>
        <taxon>Catellatospora</taxon>
    </lineage>
</organism>
<feature type="region of interest" description="Disordered" evidence="1">
    <location>
        <begin position="488"/>
        <end position="535"/>
    </location>
</feature>
<feature type="transmembrane region" description="Helical" evidence="2">
    <location>
        <begin position="203"/>
        <end position="221"/>
    </location>
</feature>
<comment type="caution">
    <text evidence="3">The sequence shown here is derived from an EMBL/GenBank/DDBJ whole genome shotgun (WGS) entry which is preliminary data.</text>
</comment>
<evidence type="ECO:0000256" key="2">
    <source>
        <dbReference type="SAM" id="Phobius"/>
    </source>
</evidence>
<proteinExistence type="predicted"/>
<accession>A0A8J3KER3</accession>
<feature type="transmembrane region" description="Helical" evidence="2">
    <location>
        <begin position="173"/>
        <end position="191"/>
    </location>
</feature>
<protein>
    <submittedName>
        <fullName evidence="3">Uncharacterized protein</fullName>
    </submittedName>
</protein>
<feature type="transmembrane region" description="Helical" evidence="2">
    <location>
        <begin position="241"/>
        <end position="264"/>
    </location>
</feature>
<dbReference type="AlphaFoldDB" id="A0A8J3KER3"/>
<dbReference type="Proteomes" id="UP000659904">
    <property type="component" value="Unassembled WGS sequence"/>
</dbReference>
<feature type="compositionally biased region" description="Pro residues" evidence="1">
    <location>
        <begin position="526"/>
        <end position="535"/>
    </location>
</feature>
<keyword evidence="2" id="KW-0812">Transmembrane</keyword>
<reference evidence="3 4" key="1">
    <citation type="submission" date="2021-01" db="EMBL/GenBank/DDBJ databases">
        <title>Whole genome shotgun sequence of Catellatospora citrea NBRC 14495.</title>
        <authorList>
            <person name="Komaki H."/>
            <person name="Tamura T."/>
        </authorList>
    </citation>
    <scope>NUCLEOTIDE SEQUENCE [LARGE SCALE GENOMIC DNA]</scope>
    <source>
        <strain evidence="3 4">NBRC 14495</strain>
    </source>
</reference>
<name>A0A8J3KER3_9ACTN</name>
<sequence>MICGVLIVSYVTANGLWIWRAADVTGIPYAAFSTPEGHAVLSRWGLPVRWWVTLIVLTNMLLLIASTVAAYLIQRGRPTWFRLYLAGTLVFLATAGSDIVHVLGVIFPAFASTAVGVQGVAFAALLILSYVFPTGTFVPRWSRWFALAWALYISFAIVAGLAAIPGGDVVDPIALLILVGGCVFSQIYRYFKVSSTVERQQSKWVMVAISIFFLLAVAQNVSPLGDLYGQATPSGLTAYAAMTFTGVITLSLLPISMVIAITRYRLFDIDPWISRTLIYVSLTAFVVFCYELVVGGIGNLATENLDTTSTLLAGALISLAFGPVGNFISRWVNRLVYGKRSRPLEALLELAQNAGVADDPQAAATAITEAIIEALAVPYAAITLGPQHRLAAQAGQETTATERFPLSSKPDQPGHLTVGRRSDGAPLSKTDRKTLQAVARQSGMALYATQIAGDSRATALRLQQLQAANEQLTLAIREMQDRLTATLQTRPSALAGESIPSQPDRSDTAPRSPAPQPQQNLTQPTQLPPPEAAKA</sequence>
<feature type="transmembrane region" description="Helical" evidence="2">
    <location>
        <begin position="113"/>
        <end position="132"/>
    </location>
</feature>
<keyword evidence="2" id="KW-1133">Transmembrane helix</keyword>
<feature type="transmembrane region" description="Helical" evidence="2">
    <location>
        <begin position="144"/>
        <end position="167"/>
    </location>
</feature>
<gene>
    <name evidence="3" type="ORF">Cci01nite_27520</name>
</gene>
<feature type="transmembrane region" description="Helical" evidence="2">
    <location>
        <begin position="310"/>
        <end position="332"/>
    </location>
</feature>
<keyword evidence="4" id="KW-1185">Reference proteome</keyword>
<evidence type="ECO:0000313" key="3">
    <source>
        <dbReference type="EMBL" id="GIF97658.1"/>
    </source>
</evidence>
<evidence type="ECO:0000313" key="4">
    <source>
        <dbReference type="Proteomes" id="UP000659904"/>
    </source>
</evidence>
<feature type="transmembrane region" description="Helical" evidence="2">
    <location>
        <begin position="50"/>
        <end position="72"/>
    </location>
</feature>
<feature type="transmembrane region" description="Helical" evidence="2">
    <location>
        <begin position="84"/>
        <end position="107"/>
    </location>
</feature>
<keyword evidence="2" id="KW-0472">Membrane</keyword>